<name>A0A1I8IMT5_9PLAT</name>
<dbReference type="PANTHER" id="PTHR12787:SF0">
    <property type="entry name" value="RIBOSOMAL RNA-PROCESSING PROTEIN 8"/>
    <property type="match status" value="1"/>
</dbReference>
<comment type="similarity">
    <text evidence="2 9">Belongs to the methyltransferase superfamily. RRP8 family.</text>
</comment>
<sequence>QLFLQPVRPELSVNRLRRLLQPAPAAAATDAGPSSRFAKKRKAANETPAKPVESEASVGVETPVKRQKRHRRKLSKKRLEAAAAAEEARKLGSEKSDKNRRKKGAAAGALIGGGEQGLLASKFRYLNEQLYTLSSADAFEMFKADPEAFKVYHAGYSAQRQRWTEDPIDWVAKQCRLGLPAGSSVLVDFGCGDARLASRLEGHCAKVHSLDLVALNNRVTACDMARCPLGNGIAHGAVFCLSLMNANLSDFLAEASRVLRLNGLLCIVEARSRIERTQRFVNLIERFGFQCQRRREDKYLVYLLFNKSRNRKAGEPLPELRLKPCLYKKR</sequence>
<dbReference type="SUPFAM" id="SSF53335">
    <property type="entry name" value="S-adenosyl-L-methionine-dependent methyltransferases"/>
    <property type="match status" value="1"/>
</dbReference>
<keyword evidence="7 9" id="KW-0949">S-adenosyl-L-methionine</keyword>
<dbReference type="GO" id="GO:0008168">
    <property type="term" value="F:methyltransferase activity"/>
    <property type="evidence" value="ECO:0007669"/>
    <property type="project" value="UniProtKB-KW"/>
</dbReference>
<evidence type="ECO:0000313" key="11">
    <source>
        <dbReference type="Proteomes" id="UP000095280"/>
    </source>
</evidence>
<evidence type="ECO:0000256" key="5">
    <source>
        <dbReference type="ARBA" id="ARBA00022603"/>
    </source>
</evidence>
<keyword evidence="8 9" id="KW-0539">Nucleus</keyword>
<dbReference type="FunFam" id="1.10.10.2150:FF:000001">
    <property type="entry name" value="Ribosomal RNA-processing protein 8"/>
    <property type="match status" value="1"/>
</dbReference>
<feature type="compositionally biased region" description="Basic residues" evidence="10">
    <location>
        <begin position="65"/>
        <end position="76"/>
    </location>
</feature>
<dbReference type="GO" id="GO:0006364">
    <property type="term" value="P:rRNA processing"/>
    <property type="evidence" value="ECO:0007669"/>
    <property type="project" value="UniProtKB-UniRule"/>
</dbReference>
<dbReference type="WBParaSite" id="maker-uti_cns_0014109-snap-gene-0.3-mRNA-1">
    <property type="protein sequence ID" value="maker-uti_cns_0014109-snap-gene-0.3-mRNA-1"/>
    <property type="gene ID" value="maker-uti_cns_0014109-snap-gene-0.3"/>
</dbReference>
<dbReference type="InterPro" id="IPR042036">
    <property type="entry name" value="RRP8_N"/>
</dbReference>
<feature type="region of interest" description="Disordered" evidence="10">
    <location>
        <begin position="22"/>
        <end position="80"/>
    </location>
</feature>
<evidence type="ECO:0000256" key="7">
    <source>
        <dbReference type="ARBA" id="ARBA00022691"/>
    </source>
</evidence>
<keyword evidence="4 9" id="KW-0698">rRNA processing</keyword>
<evidence type="ECO:0000256" key="4">
    <source>
        <dbReference type="ARBA" id="ARBA00022552"/>
    </source>
</evidence>
<comment type="function">
    <text evidence="9">Probable methyltransferase required to silence rDNA.</text>
</comment>
<dbReference type="GO" id="GO:0005730">
    <property type="term" value="C:nucleolus"/>
    <property type="evidence" value="ECO:0007669"/>
    <property type="project" value="UniProtKB-SubCell"/>
</dbReference>
<dbReference type="Gene3D" id="3.40.50.150">
    <property type="entry name" value="Vaccinia Virus protein VP39"/>
    <property type="match status" value="1"/>
</dbReference>
<dbReference type="Pfam" id="PF05148">
    <property type="entry name" value="Methyltransf_8"/>
    <property type="match status" value="1"/>
</dbReference>
<proteinExistence type="inferred from homology"/>
<dbReference type="InterPro" id="IPR029063">
    <property type="entry name" value="SAM-dependent_MTases_sf"/>
</dbReference>
<keyword evidence="6 9" id="KW-0808">Transferase</keyword>
<dbReference type="PANTHER" id="PTHR12787">
    <property type="entry name" value="RIBOSOMAL RNA-PROCESSING PROTEIN 8"/>
    <property type="match status" value="1"/>
</dbReference>
<dbReference type="AlphaFoldDB" id="A0A1I8IMT5"/>
<dbReference type="Gene3D" id="1.10.10.2150">
    <property type="entry name" value="Ribosomal RNA-processing protein 8, N-terminal domain"/>
    <property type="match status" value="1"/>
</dbReference>
<accession>A0A1I8IMT5</accession>
<keyword evidence="11" id="KW-1185">Reference proteome</keyword>
<evidence type="ECO:0000256" key="3">
    <source>
        <dbReference type="ARBA" id="ARBA00020203"/>
    </source>
</evidence>
<evidence type="ECO:0000256" key="6">
    <source>
        <dbReference type="ARBA" id="ARBA00022679"/>
    </source>
</evidence>
<evidence type="ECO:0000256" key="1">
    <source>
        <dbReference type="ARBA" id="ARBA00004604"/>
    </source>
</evidence>
<evidence type="ECO:0000256" key="9">
    <source>
        <dbReference type="RuleBase" id="RU365074"/>
    </source>
</evidence>
<reference evidence="12" key="1">
    <citation type="submission" date="2016-11" db="UniProtKB">
        <authorList>
            <consortium name="WormBaseParasite"/>
        </authorList>
    </citation>
    <scope>IDENTIFICATION</scope>
</reference>
<comment type="subcellular location">
    <subcellularLocation>
        <location evidence="1 9">Nucleus</location>
        <location evidence="1 9">Nucleolus</location>
    </subcellularLocation>
</comment>
<evidence type="ECO:0000256" key="8">
    <source>
        <dbReference type="ARBA" id="ARBA00023242"/>
    </source>
</evidence>
<keyword evidence="5 9" id="KW-0489">Methyltransferase</keyword>
<feature type="compositionally biased region" description="Low complexity" evidence="10">
    <location>
        <begin position="22"/>
        <end position="33"/>
    </location>
</feature>
<organism evidence="11 12">
    <name type="scientific">Macrostomum lignano</name>
    <dbReference type="NCBI Taxonomy" id="282301"/>
    <lineage>
        <taxon>Eukaryota</taxon>
        <taxon>Metazoa</taxon>
        <taxon>Spiralia</taxon>
        <taxon>Lophotrochozoa</taxon>
        <taxon>Platyhelminthes</taxon>
        <taxon>Rhabditophora</taxon>
        <taxon>Macrostomorpha</taxon>
        <taxon>Macrostomida</taxon>
        <taxon>Macrostomidae</taxon>
        <taxon>Macrostomum</taxon>
    </lineage>
</organism>
<protein>
    <recommendedName>
        <fullName evidence="3 9">Ribosomal RNA-processing protein 8</fullName>
        <ecNumber evidence="9">2.1.1.-</ecNumber>
    </recommendedName>
</protein>
<dbReference type="InterPro" id="IPR007823">
    <property type="entry name" value="RRP8"/>
</dbReference>
<dbReference type="GO" id="GO:0032259">
    <property type="term" value="P:methylation"/>
    <property type="evidence" value="ECO:0007669"/>
    <property type="project" value="UniProtKB-KW"/>
</dbReference>
<dbReference type="EC" id="2.1.1.-" evidence="9"/>
<evidence type="ECO:0000256" key="2">
    <source>
        <dbReference type="ARBA" id="ARBA00006301"/>
    </source>
</evidence>
<dbReference type="Proteomes" id="UP000095280">
    <property type="component" value="Unplaced"/>
</dbReference>
<evidence type="ECO:0000256" key="10">
    <source>
        <dbReference type="SAM" id="MobiDB-lite"/>
    </source>
</evidence>
<evidence type="ECO:0000313" key="12">
    <source>
        <dbReference type="WBParaSite" id="maker-uti_cns_0014109-snap-gene-0.3-mRNA-1"/>
    </source>
</evidence>